<dbReference type="AlphaFoldDB" id="A0A521DR31"/>
<feature type="domain" description="Alanine racemase N-terminal" evidence="1">
    <location>
        <begin position="34"/>
        <end position="265"/>
    </location>
</feature>
<dbReference type="OrthoDB" id="3189402at2"/>
<dbReference type="InterPro" id="IPR048449">
    <property type="entry name" value="YhfX-like_C"/>
</dbReference>
<protein>
    <submittedName>
        <fullName evidence="3">Predicted amino acid racemase</fullName>
    </submittedName>
</protein>
<dbReference type="Proteomes" id="UP000319555">
    <property type="component" value="Unassembled WGS sequence"/>
</dbReference>
<evidence type="ECO:0000259" key="1">
    <source>
        <dbReference type="Pfam" id="PF01168"/>
    </source>
</evidence>
<accession>A0A521DR31</accession>
<proteinExistence type="predicted"/>
<evidence type="ECO:0000259" key="2">
    <source>
        <dbReference type="Pfam" id="PF21279"/>
    </source>
</evidence>
<dbReference type="InterPro" id="IPR001608">
    <property type="entry name" value="Ala_racemase_N"/>
</dbReference>
<evidence type="ECO:0000313" key="4">
    <source>
        <dbReference type="Proteomes" id="UP000319555"/>
    </source>
</evidence>
<organism evidence="3 4">
    <name type="scientific">Ruegeria faecimaris</name>
    <dbReference type="NCBI Taxonomy" id="686389"/>
    <lineage>
        <taxon>Bacteria</taxon>
        <taxon>Pseudomonadati</taxon>
        <taxon>Pseudomonadota</taxon>
        <taxon>Alphaproteobacteria</taxon>
        <taxon>Rhodobacterales</taxon>
        <taxon>Roseobacteraceae</taxon>
        <taxon>Ruegeria</taxon>
    </lineage>
</organism>
<dbReference type="Gene3D" id="2.40.37.30">
    <property type="match status" value="2"/>
</dbReference>
<dbReference type="SUPFAM" id="SSF51419">
    <property type="entry name" value="PLP-binding barrel"/>
    <property type="match status" value="1"/>
</dbReference>
<dbReference type="RefSeq" id="WP_142637745.1">
    <property type="nucleotide sequence ID" value="NZ_CANNGM010000006.1"/>
</dbReference>
<sequence length="403" mass="43161">MFLDLLIRRNPKFIEAAMALHQQGKIPANAYVLDLDAVERNARLFSDVARGHGLTTFAMTKQVGRHSGFCQAVMRGGISRSVAVDMACALACDRAGLRTGHLGHLVQVPRQEALFAAAKLRPDYWTVFSDNKAKEAADASARAEREQALMARIQTEGDTFYRGHEGGFDANDILAVADRLDALQGGRFAGITTFPALLFDQDARKVVPTPNLHTLNMAAEALARAGRTEIEINAPGTTSSAVLPALAEAGATQVEPGNGLHGTTPLHAVEDLPEDPAVLYLSEVSHHHGGKAYCFGGGLYIDPVFPKYQVRALVSSSPTISRSALRNVEIPDYSAIDYYAMIDSDSDQNPAPGDTVVFGFRGQAFVTRALVAGIKGVDSGMPELTSIENGFGDHVSWPGAFAQ</sequence>
<dbReference type="Pfam" id="PF01168">
    <property type="entry name" value="Ala_racemase_N"/>
    <property type="match status" value="1"/>
</dbReference>
<name>A0A521DR31_9RHOB</name>
<keyword evidence="4" id="KW-1185">Reference proteome</keyword>
<gene>
    <name evidence="3" type="ORF">SAMN06265380_10773</name>
</gene>
<reference evidence="3 4" key="1">
    <citation type="submission" date="2017-05" db="EMBL/GenBank/DDBJ databases">
        <authorList>
            <person name="Varghese N."/>
            <person name="Submissions S."/>
        </authorList>
    </citation>
    <scope>NUCLEOTIDE SEQUENCE [LARGE SCALE GENOMIC DNA]</scope>
    <source>
        <strain evidence="3 4">DSM 28009</strain>
    </source>
</reference>
<feature type="domain" description="YhfX-like C-terminal" evidence="2">
    <location>
        <begin position="279"/>
        <end position="384"/>
    </location>
</feature>
<dbReference type="InterPro" id="IPR029066">
    <property type="entry name" value="PLP-binding_barrel"/>
</dbReference>
<dbReference type="Pfam" id="PF21279">
    <property type="entry name" value="YhfX-like_C"/>
    <property type="match status" value="1"/>
</dbReference>
<dbReference type="EMBL" id="FXTE01000007">
    <property type="protein sequence ID" value="SMO74169.1"/>
    <property type="molecule type" value="Genomic_DNA"/>
</dbReference>
<evidence type="ECO:0000313" key="3">
    <source>
        <dbReference type="EMBL" id="SMO74169.1"/>
    </source>
</evidence>